<gene>
    <name evidence="1" type="ORF">IAC96_01790</name>
</gene>
<accession>A0A9D1JC82</accession>
<dbReference type="EMBL" id="DVHN01000017">
    <property type="protein sequence ID" value="HIR87659.1"/>
    <property type="molecule type" value="Genomic_DNA"/>
</dbReference>
<dbReference type="AlphaFoldDB" id="A0A9D1JC82"/>
<dbReference type="InterPro" id="IPR011990">
    <property type="entry name" value="TPR-like_helical_dom_sf"/>
</dbReference>
<proteinExistence type="predicted"/>
<evidence type="ECO:0008006" key="3">
    <source>
        <dbReference type="Google" id="ProtNLM"/>
    </source>
</evidence>
<reference evidence="1" key="1">
    <citation type="submission" date="2020-10" db="EMBL/GenBank/DDBJ databases">
        <authorList>
            <person name="Gilroy R."/>
        </authorList>
    </citation>
    <scope>NUCLEOTIDE SEQUENCE</scope>
    <source>
        <strain evidence="1">ChiW13-3771</strain>
    </source>
</reference>
<dbReference type="Proteomes" id="UP000824201">
    <property type="component" value="Unassembled WGS sequence"/>
</dbReference>
<name>A0A9D1JC82_9FIRM</name>
<evidence type="ECO:0000313" key="2">
    <source>
        <dbReference type="Proteomes" id="UP000824201"/>
    </source>
</evidence>
<evidence type="ECO:0000313" key="1">
    <source>
        <dbReference type="EMBL" id="HIR87659.1"/>
    </source>
</evidence>
<reference evidence="1" key="2">
    <citation type="journal article" date="2021" name="PeerJ">
        <title>Extensive microbial diversity within the chicken gut microbiome revealed by metagenomics and culture.</title>
        <authorList>
            <person name="Gilroy R."/>
            <person name="Ravi A."/>
            <person name="Getino M."/>
            <person name="Pursley I."/>
            <person name="Horton D.L."/>
            <person name="Alikhan N.F."/>
            <person name="Baker D."/>
            <person name="Gharbi K."/>
            <person name="Hall N."/>
            <person name="Watson M."/>
            <person name="Adriaenssens E.M."/>
            <person name="Foster-Nyarko E."/>
            <person name="Jarju S."/>
            <person name="Secka A."/>
            <person name="Antonio M."/>
            <person name="Oren A."/>
            <person name="Chaudhuri R.R."/>
            <person name="La Ragione R."/>
            <person name="Hildebrand F."/>
            <person name="Pallen M.J."/>
        </authorList>
    </citation>
    <scope>NUCLEOTIDE SEQUENCE</scope>
    <source>
        <strain evidence="1">ChiW13-3771</strain>
    </source>
</reference>
<dbReference type="SUPFAM" id="SSF48452">
    <property type="entry name" value="TPR-like"/>
    <property type="match status" value="1"/>
</dbReference>
<sequence>MGQYLLGGAVAEIPYITKELNIPLYTAEELCYYIYHNLTVLEDEFIQDDLVEFIRTQLAMPVLAERIERYYQSQRDRDMMLVLILREVAYYSEKDIVDFQEQLVALRRMNPLDRKREQADLFAEKGNFQKAIRIYEKILSSTRDLKLGSGFYSRVYQHMAVCYAGLFQYDETMKCLSLSYKEGKNNEVLKQMYFLSRMQKIAIPKEVQDADPKIMRDWEAEWVNAAYKSRIQTDTEERKKLFEGEEEIKRKKIEKYLDEKKQEYREMADCTSI</sequence>
<organism evidence="1 2">
    <name type="scientific">Candidatus Fimimorpha faecalis</name>
    <dbReference type="NCBI Taxonomy" id="2840824"/>
    <lineage>
        <taxon>Bacteria</taxon>
        <taxon>Bacillati</taxon>
        <taxon>Bacillota</taxon>
        <taxon>Clostridia</taxon>
        <taxon>Eubacteriales</taxon>
        <taxon>Candidatus Fimimorpha</taxon>
    </lineage>
</organism>
<protein>
    <recommendedName>
        <fullName evidence="3">Tetratricopeptide repeat protein</fullName>
    </recommendedName>
</protein>
<comment type="caution">
    <text evidence="1">The sequence shown here is derived from an EMBL/GenBank/DDBJ whole genome shotgun (WGS) entry which is preliminary data.</text>
</comment>
<dbReference type="Gene3D" id="1.25.40.10">
    <property type="entry name" value="Tetratricopeptide repeat domain"/>
    <property type="match status" value="1"/>
</dbReference>